<organism evidence="1 2">
    <name type="scientific">Williamwhitmania taraxaci</name>
    <dbReference type="NCBI Taxonomy" id="1640674"/>
    <lineage>
        <taxon>Bacteria</taxon>
        <taxon>Pseudomonadati</taxon>
        <taxon>Bacteroidota</taxon>
        <taxon>Bacteroidia</taxon>
        <taxon>Bacteroidales</taxon>
        <taxon>Williamwhitmaniaceae</taxon>
        <taxon>Williamwhitmania</taxon>
    </lineage>
</organism>
<evidence type="ECO:0000313" key="2">
    <source>
        <dbReference type="Proteomes" id="UP000199452"/>
    </source>
</evidence>
<proteinExistence type="predicted"/>
<gene>
    <name evidence="1" type="ORF">SAMN05216323_101653</name>
</gene>
<accession>A0A1G6IMN0</accession>
<dbReference type="InterPro" id="IPR058087">
    <property type="entry name" value="XAC2610_dom"/>
</dbReference>
<reference evidence="1 2" key="1">
    <citation type="submission" date="2016-09" db="EMBL/GenBank/DDBJ databases">
        <authorList>
            <person name="Capua I."/>
            <person name="De Benedictis P."/>
            <person name="Joannis T."/>
            <person name="Lombin L.H."/>
            <person name="Cattoli G."/>
        </authorList>
    </citation>
    <scope>NUCLEOTIDE SEQUENCE [LARGE SCALE GENOMIC DNA]</scope>
    <source>
        <strain evidence="1 2">A7P-90m</strain>
    </source>
</reference>
<protein>
    <submittedName>
        <fullName evidence="1">Uncharacterized protein</fullName>
    </submittedName>
</protein>
<dbReference type="Proteomes" id="UP000199452">
    <property type="component" value="Unassembled WGS sequence"/>
</dbReference>
<dbReference type="EMBL" id="FMYP01000016">
    <property type="protein sequence ID" value="SDC07690.1"/>
    <property type="molecule type" value="Genomic_DNA"/>
</dbReference>
<sequence length="149" mass="17661">MERIKIQSDSFPDHFHLRELEVFNYKNQDFSDFISDRINLKDYNFDNYPDLSIYCRGNSGSGGEIYFTWIYDSKKEYYRFNTLLSSANIGSIDSENKTITMWWKSGWCDQDVWLYKVQKDNFKLIKKTSSHSVTDSTGNVDCVEEIKSY</sequence>
<keyword evidence="2" id="KW-1185">Reference proteome</keyword>
<dbReference type="NCBIfam" id="NF047539">
    <property type="entry name" value="XAC2610_fam"/>
    <property type="match status" value="1"/>
</dbReference>
<dbReference type="RefSeq" id="WP_092437012.1">
    <property type="nucleotide sequence ID" value="NZ_FMYP01000016.1"/>
</dbReference>
<dbReference type="OrthoDB" id="1073847at2"/>
<name>A0A1G6IMN0_9BACT</name>
<evidence type="ECO:0000313" key="1">
    <source>
        <dbReference type="EMBL" id="SDC07690.1"/>
    </source>
</evidence>
<dbReference type="AlphaFoldDB" id="A0A1G6IMN0"/>